<comment type="similarity">
    <text evidence="1">Belongs to the iron-containing alcohol dehydrogenase family.</text>
</comment>
<keyword evidence="3" id="KW-0520">NAD</keyword>
<dbReference type="InterPro" id="IPR056798">
    <property type="entry name" value="ADH_Fe_C"/>
</dbReference>
<dbReference type="Pfam" id="PF00465">
    <property type="entry name" value="Fe-ADH"/>
    <property type="match status" value="1"/>
</dbReference>
<dbReference type="CDD" id="cd14865">
    <property type="entry name" value="Fe-ADH-like"/>
    <property type="match status" value="1"/>
</dbReference>
<evidence type="ECO:0000313" key="6">
    <source>
        <dbReference type="EMBL" id="HGL17319.1"/>
    </source>
</evidence>
<dbReference type="PROSITE" id="PS00913">
    <property type="entry name" value="ADH_IRON_1"/>
    <property type="match status" value="1"/>
</dbReference>
<feature type="domain" description="Fe-containing alcohol dehydrogenase-like C-terminal" evidence="5">
    <location>
        <begin position="192"/>
        <end position="393"/>
    </location>
</feature>
<dbReference type="AlphaFoldDB" id="A0A7V3ZXA8"/>
<name>A0A7V3ZXA8_UNCW3</name>
<reference evidence="6" key="1">
    <citation type="journal article" date="2020" name="mSystems">
        <title>Genome- and Community-Level Interaction Insights into Carbon Utilization and Element Cycling Functions of Hydrothermarchaeota in Hydrothermal Sediment.</title>
        <authorList>
            <person name="Zhou Z."/>
            <person name="Liu Y."/>
            <person name="Xu W."/>
            <person name="Pan J."/>
            <person name="Luo Z.H."/>
            <person name="Li M."/>
        </authorList>
    </citation>
    <scope>NUCLEOTIDE SEQUENCE [LARGE SCALE GENOMIC DNA]</scope>
    <source>
        <strain evidence="6">SpSt-69</strain>
    </source>
</reference>
<evidence type="ECO:0000259" key="5">
    <source>
        <dbReference type="Pfam" id="PF25137"/>
    </source>
</evidence>
<comment type="caution">
    <text evidence="6">The sequence shown here is derived from an EMBL/GenBank/DDBJ whole genome shotgun (WGS) entry which is preliminary data.</text>
</comment>
<evidence type="ECO:0000256" key="3">
    <source>
        <dbReference type="ARBA" id="ARBA00023027"/>
    </source>
</evidence>
<dbReference type="InterPro" id="IPR001670">
    <property type="entry name" value="ADH_Fe/GldA"/>
</dbReference>
<dbReference type="PANTHER" id="PTHR11496">
    <property type="entry name" value="ALCOHOL DEHYDROGENASE"/>
    <property type="match status" value="1"/>
</dbReference>
<dbReference type="Gene3D" id="1.20.1090.10">
    <property type="entry name" value="Dehydroquinate synthase-like - alpha domain"/>
    <property type="match status" value="1"/>
</dbReference>
<feature type="domain" description="Alcohol dehydrogenase iron-type/glycerol dehydrogenase GldA" evidence="4">
    <location>
        <begin position="12"/>
        <end position="180"/>
    </location>
</feature>
<organism evidence="6">
    <name type="scientific">candidate division WOR-3 bacterium</name>
    <dbReference type="NCBI Taxonomy" id="2052148"/>
    <lineage>
        <taxon>Bacteria</taxon>
        <taxon>Bacteria division WOR-3</taxon>
    </lineage>
</organism>
<dbReference type="PANTHER" id="PTHR11496:SF102">
    <property type="entry name" value="ALCOHOL DEHYDROGENASE 4"/>
    <property type="match status" value="1"/>
</dbReference>
<evidence type="ECO:0000256" key="1">
    <source>
        <dbReference type="ARBA" id="ARBA00007358"/>
    </source>
</evidence>
<protein>
    <submittedName>
        <fullName evidence="6">Iron-containing alcohol dehydrogenase</fullName>
    </submittedName>
</protein>
<dbReference type="Pfam" id="PF25137">
    <property type="entry name" value="ADH_Fe_C"/>
    <property type="match status" value="1"/>
</dbReference>
<gene>
    <name evidence="6" type="ORF">ENU66_03165</name>
</gene>
<dbReference type="InterPro" id="IPR039697">
    <property type="entry name" value="Alcohol_dehydrogenase_Fe"/>
</dbReference>
<dbReference type="InterPro" id="IPR018211">
    <property type="entry name" value="ADH_Fe_CS"/>
</dbReference>
<keyword evidence="2" id="KW-0560">Oxidoreductase</keyword>
<proteinExistence type="inferred from homology"/>
<sequence>MKIPEYFEFYSPVKILSGVNALDNLPGEIKFLKTSKPLLITDKGVIKAGIFKHVEEVLREHNIDFIVFDNVPPDSDLNVVKQIAKIYTENNRDIIVAVGGGSVIDTAKGVNILISLQIEDLKEVMGANVIREPLRPLIVIPTTAGTGSEATCVAVIKDRERDIKMLFVSQHLIPNVAILDVKMTATLPPFLTAATAMDALTHSIEAYISLQKNPVSDVFAWLSIKIISENLLKVLDNPKDSKGRLALANASLFAGIAFSNSMVGLVHSLGHSAGAVWNIHHGVTMNIFLPWVLEYNFDKISDELAELLLPFAGEEEYLSTPKLERGQKFIQKIRELQRVLEEKTGLPSRLGAAGARREDFQRVVELTLSDGSLSFNVKDAGEKEILEILEKSY</sequence>
<evidence type="ECO:0000256" key="2">
    <source>
        <dbReference type="ARBA" id="ARBA00023002"/>
    </source>
</evidence>
<accession>A0A7V3ZXA8</accession>
<dbReference type="EMBL" id="DTDJ01000024">
    <property type="protein sequence ID" value="HGL17319.1"/>
    <property type="molecule type" value="Genomic_DNA"/>
</dbReference>
<dbReference type="SUPFAM" id="SSF56796">
    <property type="entry name" value="Dehydroquinate synthase-like"/>
    <property type="match status" value="1"/>
</dbReference>
<dbReference type="Gene3D" id="3.40.50.1970">
    <property type="match status" value="1"/>
</dbReference>
<dbReference type="GO" id="GO:0046872">
    <property type="term" value="F:metal ion binding"/>
    <property type="evidence" value="ECO:0007669"/>
    <property type="project" value="InterPro"/>
</dbReference>
<dbReference type="GO" id="GO:0004022">
    <property type="term" value="F:alcohol dehydrogenase (NAD+) activity"/>
    <property type="evidence" value="ECO:0007669"/>
    <property type="project" value="TreeGrafter"/>
</dbReference>
<evidence type="ECO:0000259" key="4">
    <source>
        <dbReference type="Pfam" id="PF00465"/>
    </source>
</evidence>
<dbReference type="FunFam" id="3.40.50.1970:FF:000003">
    <property type="entry name" value="Alcohol dehydrogenase, iron-containing"/>
    <property type="match status" value="1"/>
</dbReference>